<gene>
    <name evidence="3" type="ORF">RB602_15065</name>
</gene>
<dbReference type="KEGG" id="acoa:RB602_15065"/>
<feature type="transmembrane region" description="Helical" evidence="1">
    <location>
        <begin position="164"/>
        <end position="185"/>
    </location>
</feature>
<keyword evidence="4" id="KW-1185">Reference proteome</keyword>
<feature type="transmembrane region" description="Helical" evidence="1">
    <location>
        <begin position="91"/>
        <end position="114"/>
    </location>
</feature>
<dbReference type="Proteomes" id="UP001302429">
    <property type="component" value="Chromosome"/>
</dbReference>
<dbReference type="RefSeq" id="WP_317081756.1">
    <property type="nucleotide sequence ID" value="NZ_CP136594.1"/>
</dbReference>
<evidence type="ECO:0000256" key="1">
    <source>
        <dbReference type="SAM" id="Phobius"/>
    </source>
</evidence>
<evidence type="ECO:0000313" key="4">
    <source>
        <dbReference type="Proteomes" id="UP001302429"/>
    </source>
</evidence>
<feature type="transmembrane region" description="Helical" evidence="1">
    <location>
        <begin position="197"/>
        <end position="226"/>
    </location>
</feature>
<feature type="transmembrane region" description="Helical" evidence="1">
    <location>
        <begin position="64"/>
        <end position="84"/>
    </location>
</feature>
<feature type="transmembrane region" description="Helical" evidence="1">
    <location>
        <begin position="120"/>
        <end position="143"/>
    </location>
</feature>
<dbReference type="AlphaFoldDB" id="A0AA97F8A4"/>
<proteinExistence type="predicted"/>
<protein>
    <recommendedName>
        <fullName evidence="2">DUF7847 domain-containing protein</fullName>
    </recommendedName>
</protein>
<keyword evidence="1" id="KW-1133">Transmembrane helix</keyword>
<dbReference type="EMBL" id="CP136594">
    <property type="protein sequence ID" value="WOE75128.1"/>
    <property type="molecule type" value="Genomic_DNA"/>
</dbReference>
<feature type="domain" description="DUF7847" evidence="2">
    <location>
        <begin position="66"/>
        <end position="229"/>
    </location>
</feature>
<evidence type="ECO:0000259" key="2">
    <source>
        <dbReference type="Pfam" id="PF25231"/>
    </source>
</evidence>
<accession>A0AA97F8A4</accession>
<reference evidence="3 4" key="1">
    <citation type="submission" date="2023-10" db="EMBL/GenBank/DDBJ databases">
        <title>Complete genome sequence of a Sphingomonadaceae bacterium.</title>
        <authorList>
            <person name="Yan C."/>
        </authorList>
    </citation>
    <scope>NUCLEOTIDE SEQUENCE [LARGE SCALE GENOMIC DNA]</scope>
    <source>
        <strain evidence="3 4">SCSIO 66989</strain>
    </source>
</reference>
<feature type="transmembrane region" description="Helical" evidence="1">
    <location>
        <begin position="25"/>
        <end position="44"/>
    </location>
</feature>
<name>A0AA97F8A4_9SPHN</name>
<keyword evidence="1" id="KW-0812">Transmembrane</keyword>
<evidence type="ECO:0000313" key="3">
    <source>
        <dbReference type="EMBL" id="WOE75128.1"/>
    </source>
</evidence>
<dbReference type="Pfam" id="PF25231">
    <property type="entry name" value="DUF7847"/>
    <property type="match status" value="1"/>
</dbReference>
<sequence>MGKTFDLGKGFNDAIALLTEHMQTILVALGLFTILPAMLMHFFIGSTELNVNPLAAFSGFNGIWVLVSVLLGMLGSLTIFTAFLTQTKTDLGATISAAAAMFLPYLLTNIIMWIGIGLGLVLLVIPGIFLMVKLVCASPIVAAEKEKNPIEALKRSWEMTEGNGMIIFAFLLIIGVGIIVISWISNLITLGMILNGGVVAMIGALLAAIVSAITSAISLAAIAAIYRQLAEGVDSAELQETFG</sequence>
<dbReference type="InterPro" id="IPR057169">
    <property type="entry name" value="DUF7847"/>
</dbReference>
<organism evidence="3 4">
    <name type="scientific">Alterisphingorhabdus coralli</name>
    <dbReference type="NCBI Taxonomy" id="3071408"/>
    <lineage>
        <taxon>Bacteria</taxon>
        <taxon>Pseudomonadati</taxon>
        <taxon>Pseudomonadota</taxon>
        <taxon>Alphaproteobacteria</taxon>
        <taxon>Sphingomonadales</taxon>
        <taxon>Sphingomonadaceae</taxon>
        <taxon>Alterisphingorhabdus (ex Yan et al. 2024)</taxon>
    </lineage>
</organism>
<keyword evidence="1" id="KW-0472">Membrane</keyword>